<organism evidence="1 2">
    <name type="scientific">Phytoactinopolyspora halophila</name>
    <dbReference type="NCBI Taxonomy" id="1981511"/>
    <lineage>
        <taxon>Bacteria</taxon>
        <taxon>Bacillati</taxon>
        <taxon>Actinomycetota</taxon>
        <taxon>Actinomycetes</taxon>
        <taxon>Jiangellales</taxon>
        <taxon>Jiangellaceae</taxon>
        <taxon>Phytoactinopolyspora</taxon>
    </lineage>
</organism>
<keyword evidence="2" id="KW-1185">Reference proteome</keyword>
<sequence>MRGTLEPRTLATADGIVAPRSIITSGQATILGQVQLPEPPKFFDFTPPITREFLSTAGWLHSSRPDVVGRTKRDVAGIGFI</sequence>
<accession>A0A329QLF1</accession>
<reference evidence="1 2" key="1">
    <citation type="submission" date="2018-06" db="EMBL/GenBank/DDBJ databases">
        <title>Phytoactinopolyspora halophila sp. nov., a novel halophilic actinomycete isolated from a saline soil in China.</title>
        <authorList>
            <person name="Tang S.-K."/>
        </authorList>
    </citation>
    <scope>NUCLEOTIDE SEQUENCE [LARGE SCALE GENOMIC DNA]</scope>
    <source>
        <strain evidence="1 2">YIM 96934</strain>
    </source>
</reference>
<proteinExistence type="predicted"/>
<dbReference type="AlphaFoldDB" id="A0A329QLF1"/>
<evidence type="ECO:0000313" key="1">
    <source>
        <dbReference type="EMBL" id="RAW12539.1"/>
    </source>
</evidence>
<gene>
    <name evidence="1" type="ORF">DPM12_14175</name>
</gene>
<protein>
    <submittedName>
        <fullName evidence="1">Uncharacterized protein</fullName>
    </submittedName>
</protein>
<evidence type="ECO:0000313" key="2">
    <source>
        <dbReference type="Proteomes" id="UP000250462"/>
    </source>
</evidence>
<dbReference type="Proteomes" id="UP000250462">
    <property type="component" value="Unassembled WGS sequence"/>
</dbReference>
<name>A0A329QLF1_9ACTN</name>
<dbReference type="OrthoDB" id="9767746at2"/>
<dbReference type="RefSeq" id="WP_112258995.1">
    <property type="nucleotide sequence ID" value="NZ_QMIG01000015.1"/>
</dbReference>
<dbReference type="EMBL" id="QMIG01000015">
    <property type="protein sequence ID" value="RAW12539.1"/>
    <property type="molecule type" value="Genomic_DNA"/>
</dbReference>
<comment type="caution">
    <text evidence="1">The sequence shown here is derived from an EMBL/GenBank/DDBJ whole genome shotgun (WGS) entry which is preliminary data.</text>
</comment>